<dbReference type="Gene3D" id="3.50.50.60">
    <property type="entry name" value="FAD/NAD(P)-binding domain"/>
    <property type="match status" value="1"/>
</dbReference>
<dbReference type="PANTHER" id="PTHR13789:SF306">
    <property type="entry name" value="HYDROXYLASE, PUTATIVE-RELATED"/>
    <property type="match status" value="1"/>
</dbReference>
<evidence type="ECO:0000256" key="2">
    <source>
        <dbReference type="ARBA" id="ARBA00022630"/>
    </source>
</evidence>
<feature type="domain" description="FAD-binding" evidence="6">
    <location>
        <begin position="1"/>
        <end position="308"/>
    </location>
</feature>
<reference evidence="7 8" key="1">
    <citation type="submission" date="2019-02" db="EMBL/GenBank/DDBJ databases">
        <title>Genome sequencing of the rare red list fungi Antrodiella citrinella (Flaviporus citrinellus).</title>
        <authorList>
            <person name="Buettner E."/>
            <person name="Kellner H."/>
        </authorList>
    </citation>
    <scope>NUCLEOTIDE SEQUENCE [LARGE SCALE GENOMIC DNA]</scope>
    <source>
        <strain evidence="7 8">DSM 108506</strain>
    </source>
</reference>
<dbReference type="PANTHER" id="PTHR13789">
    <property type="entry name" value="MONOOXYGENASE"/>
    <property type="match status" value="1"/>
</dbReference>
<name>A0A4V3XJ63_9APHY</name>
<proteinExistence type="inferred from homology"/>
<evidence type="ECO:0000313" key="7">
    <source>
        <dbReference type="EMBL" id="THH31813.1"/>
    </source>
</evidence>
<keyword evidence="3" id="KW-0274">FAD</keyword>
<evidence type="ECO:0000313" key="8">
    <source>
        <dbReference type="Proteomes" id="UP000308730"/>
    </source>
</evidence>
<organism evidence="7 8">
    <name type="scientific">Antrodiella citrinella</name>
    <dbReference type="NCBI Taxonomy" id="2447956"/>
    <lineage>
        <taxon>Eukaryota</taxon>
        <taxon>Fungi</taxon>
        <taxon>Dikarya</taxon>
        <taxon>Basidiomycota</taxon>
        <taxon>Agaricomycotina</taxon>
        <taxon>Agaricomycetes</taxon>
        <taxon>Polyporales</taxon>
        <taxon>Steccherinaceae</taxon>
        <taxon>Antrodiella</taxon>
    </lineage>
</organism>
<evidence type="ECO:0000256" key="1">
    <source>
        <dbReference type="ARBA" id="ARBA00007992"/>
    </source>
</evidence>
<dbReference type="GO" id="GO:0004497">
    <property type="term" value="F:monooxygenase activity"/>
    <property type="evidence" value="ECO:0007669"/>
    <property type="project" value="UniProtKB-KW"/>
</dbReference>
<sequence>MKLLTRWGIEQELRDMSIYMPGFRLSRFETGEPFGTHVWEDEFLAESGGEIRTVNYSAFRKLLKDTAVNYGVDVRTKCRVTAVESKQYTQPTVTLQSGETIRADVVLGADGMESLVRTTVVGPEKTPEWQGINAYNIFIPGDRIVGDPGLEELLNDRLLCGTFGNNRGYYSYAVPAAPSSEHKFDYVMNLWIREEVPQERWKAVDTKTVLEKMGEVEPRARKLVGLATVISSAPAVERESLEDWVHKEGRVLILGDAAHIFFPCSLQNLGVAVCDAATLGHLFQHLHHHRQIDQFLNAFEEIRPARIQYMKELEFSNLEFMTLENGPVQEQRDQALRERYKKGLNALDSDEQDALVGANVATRFEAMMQVFCYDAEEEADKWWVDWGSLQERASFSNINADFSVQVQQLATVETVNRESP</sequence>
<dbReference type="PRINTS" id="PR00420">
    <property type="entry name" value="RNGMNOXGNASE"/>
</dbReference>
<dbReference type="GO" id="GO:0071949">
    <property type="term" value="F:FAD binding"/>
    <property type="evidence" value="ECO:0007669"/>
    <property type="project" value="InterPro"/>
</dbReference>
<dbReference type="Pfam" id="PF01494">
    <property type="entry name" value="FAD_binding_3"/>
    <property type="match status" value="1"/>
</dbReference>
<evidence type="ECO:0000256" key="4">
    <source>
        <dbReference type="ARBA" id="ARBA00023002"/>
    </source>
</evidence>
<dbReference type="Proteomes" id="UP000308730">
    <property type="component" value="Unassembled WGS sequence"/>
</dbReference>
<dbReference type="SUPFAM" id="SSF51905">
    <property type="entry name" value="FAD/NAD(P)-binding domain"/>
    <property type="match status" value="1"/>
</dbReference>
<keyword evidence="8" id="KW-1185">Reference proteome</keyword>
<dbReference type="EMBL" id="SGPM01000037">
    <property type="protein sequence ID" value="THH31813.1"/>
    <property type="molecule type" value="Genomic_DNA"/>
</dbReference>
<dbReference type="InterPro" id="IPR002938">
    <property type="entry name" value="FAD-bd"/>
</dbReference>
<dbReference type="OrthoDB" id="420606at2759"/>
<protein>
    <recommendedName>
        <fullName evidence="6">FAD-binding domain-containing protein</fullName>
    </recommendedName>
</protein>
<comment type="similarity">
    <text evidence="1">Belongs to the paxM FAD-dependent monooxygenase family.</text>
</comment>
<keyword evidence="5" id="KW-0503">Monooxygenase</keyword>
<dbReference type="InterPro" id="IPR050493">
    <property type="entry name" value="FAD-dep_Monooxygenase_BioMet"/>
</dbReference>
<dbReference type="InterPro" id="IPR036188">
    <property type="entry name" value="FAD/NAD-bd_sf"/>
</dbReference>
<dbReference type="AlphaFoldDB" id="A0A4V3XJ63"/>
<keyword evidence="4" id="KW-0560">Oxidoreductase</keyword>
<gene>
    <name evidence="7" type="ORF">EUX98_g2408</name>
</gene>
<comment type="caution">
    <text evidence="7">The sequence shown here is derived from an EMBL/GenBank/DDBJ whole genome shotgun (WGS) entry which is preliminary data.</text>
</comment>
<evidence type="ECO:0000256" key="5">
    <source>
        <dbReference type="ARBA" id="ARBA00023033"/>
    </source>
</evidence>
<keyword evidence="2" id="KW-0285">Flavoprotein</keyword>
<accession>A0A4V3XJ63</accession>
<evidence type="ECO:0000259" key="6">
    <source>
        <dbReference type="Pfam" id="PF01494"/>
    </source>
</evidence>
<evidence type="ECO:0000256" key="3">
    <source>
        <dbReference type="ARBA" id="ARBA00022827"/>
    </source>
</evidence>